<keyword evidence="1" id="KW-0472">Membrane</keyword>
<accession>A0A0F3GMJ9</accession>
<dbReference type="Gene3D" id="2.60.200.20">
    <property type="match status" value="1"/>
</dbReference>
<evidence type="ECO:0000256" key="1">
    <source>
        <dbReference type="SAM" id="Phobius"/>
    </source>
</evidence>
<dbReference type="Pfam" id="PF00498">
    <property type="entry name" value="FHA"/>
    <property type="match status" value="1"/>
</dbReference>
<evidence type="ECO:0000259" key="2">
    <source>
        <dbReference type="PROSITE" id="PS50006"/>
    </source>
</evidence>
<keyword evidence="3" id="KW-0378">Hydrolase</keyword>
<dbReference type="AlphaFoldDB" id="A0A0F3GMJ9"/>
<keyword evidence="1" id="KW-1133">Transmembrane helix</keyword>
<dbReference type="Proteomes" id="UP000033423">
    <property type="component" value="Unassembled WGS sequence"/>
</dbReference>
<dbReference type="EMBL" id="LACI01001989">
    <property type="protein sequence ID" value="KJU83204.1"/>
    <property type="molecule type" value="Genomic_DNA"/>
</dbReference>
<keyword evidence="3" id="KW-0645">Protease</keyword>
<sequence>MMESKLTIILILTGIAVVVGIGIVLLIKRNRQRVSAGGLAPDTPVSEDTTLMPLPVLKCLSGEYEGAIIPVGKGVTIIGRDPAKAAIVLHSIEISRSHMSIVYQSATDTFLINDLDSKNGVYVARVGEKQFRKIKTTQLHQGDRFIVGLRVAEFEVKKQVTDGQVDSH</sequence>
<dbReference type="InterPro" id="IPR008984">
    <property type="entry name" value="SMAD_FHA_dom_sf"/>
</dbReference>
<dbReference type="GO" id="GO:0006508">
    <property type="term" value="P:proteolysis"/>
    <property type="evidence" value="ECO:0007669"/>
    <property type="project" value="UniProtKB-KW"/>
</dbReference>
<dbReference type="GO" id="GO:0008233">
    <property type="term" value="F:peptidase activity"/>
    <property type="evidence" value="ECO:0007669"/>
    <property type="project" value="UniProtKB-KW"/>
</dbReference>
<evidence type="ECO:0000313" key="3">
    <source>
        <dbReference type="EMBL" id="KJU83204.1"/>
    </source>
</evidence>
<dbReference type="SUPFAM" id="SSF49879">
    <property type="entry name" value="SMAD/FHA domain"/>
    <property type="match status" value="1"/>
</dbReference>
<dbReference type="PROSITE" id="PS50006">
    <property type="entry name" value="FHA_DOMAIN"/>
    <property type="match status" value="1"/>
</dbReference>
<feature type="transmembrane region" description="Helical" evidence="1">
    <location>
        <begin position="6"/>
        <end position="27"/>
    </location>
</feature>
<comment type="caution">
    <text evidence="3">The sequence shown here is derived from an EMBL/GenBank/DDBJ whole genome shotgun (WGS) entry which is preliminary data.</text>
</comment>
<reference evidence="3 4" key="1">
    <citation type="submission" date="2015-02" db="EMBL/GenBank/DDBJ databases">
        <title>Single-cell genomics of uncultivated deep-branching MTB reveals a conserved set of magnetosome genes.</title>
        <authorList>
            <person name="Kolinko S."/>
            <person name="Richter M."/>
            <person name="Glockner F.O."/>
            <person name="Brachmann A."/>
            <person name="Schuler D."/>
        </authorList>
    </citation>
    <scope>NUCLEOTIDE SEQUENCE [LARGE SCALE GENOMIC DNA]</scope>
    <source>
        <strain evidence="3">TM-1</strain>
    </source>
</reference>
<organism evidence="3 4">
    <name type="scientific">Candidatus Magnetobacterium bavaricum</name>
    <dbReference type="NCBI Taxonomy" id="29290"/>
    <lineage>
        <taxon>Bacteria</taxon>
        <taxon>Pseudomonadati</taxon>
        <taxon>Nitrospirota</taxon>
        <taxon>Thermodesulfovibrionia</taxon>
        <taxon>Thermodesulfovibrionales</taxon>
        <taxon>Candidatus Magnetobacteriaceae</taxon>
        <taxon>Candidatus Magnetobacterium</taxon>
    </lineage>
</organism>
<evidence type="ECO:0000313" key="4">
    <source>
        <dbReference type="Proteomes" id="UP000033423"/>
    </source>
</evidence>
<dbReference type="InterPro" id="IPR000253">
    <property type="entry name" value="FHA_dom"/>
</dbReference>
<keyword evidence="4" id="KW-1185">Reference proteome</keyword>
<dbReference type="CDD" id="cd00060">
    <property type="entry name" value="FHA"/>
    <property type="match status" value="1"/>
</dbReference>
<keyword evidence="1" id="KW-0812">Transmembrane</keyword>
<feature type="domain" description="FHA" evidence="2">
    <location>
        <begin position="76"/>
        <end position="123"/>
    </location>
</feature>
<name>A0A0F3GMJ9_9BACT</name>
<protein>
    <submittedName>
        <fullName evidence="3">Serine protease</fullName>
    </submittedName>
</protein>
<gene>
    <name evidence="3" type="ORF">MBAV_004604</name>
</gene>
<proteinExistence type="predicted"/>